<dbReference type="SUPFAM" id="SSF47986">
    <property type="entry name" value="DEATH domain"/>
    <property type="match status" value="1"/>
</dbReference>
<dbReference type="InterPro" id="IPR011029">
    <property type="entry name" value="DEATH-like_dom_sf"/>
</dbReference>
<evidence type="ECO:0000256" key="4">
    <source>
        <dbReference type="PROSITE-ProRule" id="PRU10141"/>
    </source>
</evidence>
<dbReference type="PANTHER" id="PTHR24166">
    <property type="entry name" value="ROLLING PEBBLES, ISOFORM B"/>
    <property type="match status" value="1"/>
</dbReference>
<feature type="chain" id="PRO_5041258851" evidence="6">
    <location>
        <begin position="22"/>
        <end position="1068"/>
    </location>
</feature>
<dbReference type="SUPFAM" id="SSF56112">
    <property type="entry name" value="Protein kinase-like (PK-like)"/>
    <property type="match status" value="1"/>
</dbReference>
<evidence type="ECO:0000256" key="5">
    <source>
        <dbReference type="SAM" id="MobiDB-lite"/>
    </source>
</evidence>
<feature type="repeat" description="ANK" evidence="3">
    <location>
        <begin position="373"/>
        <end position="405"/>
    </location>
</feature>
<evidence type="ECO:0000259" key="7">
    <source>
        <dbReference type="PROSITE" id="PS50011"/>
    </source>
</evidence>
<dbReference type="Gene3D" id="1.10.510.10">
    <property type="entry name" value="Transferase(Phosphotransferase) domain 1"/>
    <property type="match status" value="1"/>
</dbReference>
<reference evidence="8" key="1">
    <citation type="submission" date="2023-03" db="EMBL/GenBank/DDBJ databases">
        <authorList>
            <person name="Steffen K."/>
            <person name="Cardenas P."/>
        </authorList>
    </citation>
    <scope>NUCLEOTIDE SEQUENCE</scope>
</reference>
<dbReference type="InterPro" id="IPR008266">
    <property type="entry name" value="Tyr_kinase_AS"/>
</dbReference>
<dbReference type="InterPro" id="IPR002110">
    <property type="entry name" value="Ankyrin_rpt"/>
</dbReference>
<dbReference type="PROSITE" id="PS00107">
    <property type="entry name" value="PROTEIN_KINASE_ATP"/>
    <property type="match status" value="1"/>
</dbReference>
<dbReference type="GO" id="GO:0005524">
    <property type="term" value="F:ATP binding"/>
    <property type="evidence" value="ECO:0007669"/>
    <property type="project" value="UniProtKB-UniRule"/>
</dbReference>
<feature type="region of interest" description="Disordered" evidence="5">
    <location>
        <begin position="701"/>
        <end position="727"/>
    </location>
</feature>
<dbReference type="Pfam" id="PF12796">
    <property type="entry name" value="Ank_2"/>
    <property type="match status" value="2"/>
</dbReference>
<feature type="repeat" description="ANK" evidence="3">
    <location>
        <begin position="332"/>
        <end position="364"/>
    </location>
</feature>
<keyword evidence="6" id="KW-0732">Signal</keyword>
<keyword evidence="4" id="KW-0547">Nucleotide-binding</keyword>
<feature type="repeat" description="ANK" evidence="3">
    <location>
        <begin position="164"/>
        <end position="196"/>
    </location>
</feature>
<evidence type="ECO:0000256" key="1">
    <source>
        <dbReference type="ARBA" id="ARBA00022737"/>
    </source>
</evidence>
<dbReference type="PROSITE" id="PS50297">
    <property type="entry name" value="ANK_REP_REGION"/>
    <property type="match status" value="3"/>
</dbReference>
<dbReference type="InterPro" id="IPR050889">
    <property type="entry name" value="Dendritic_Spine_Reg/Scaffold"/>
</dbReference>
<comment type="caution">
    <text evidence="8">The sequence shown here is derived from an EMBL/GenBank/DDBJ whole genome shotgun (WGS) entry which is preliminary data.</text>
</comment>
<dbReference type="PROSITE" id="PS00109">
    <property type="entry name" value="PROTEIN_KINASE_TYR"/>
    <property type="match status" value="1"/>
</dbReference>
<feature type="repeat" description="ANK" evidence="3">
    <location>
        <begin position="299"/>
        <end position="331"/>
    </location>
</feature>
<dbReference type="InterPro" id="IPR000719">
    <property type="entry name" value="Prot_kinase_dom"/>
</dbReference>
<feature type="binding site" evidence="4">
    <location>
        <position position="828"/>
    </location>
    <ligand>
        <name>ATP</name>
        <dbReference type="ChEBI" id="CHEBI:30616"/>
    </ligand>
</feature>
<dbReference type="GO" id="GO:0004190">
    <property type="term" value="F:aspartic-type endopeptidase activity"/>
    <property type="evidence" value="ECO:0007669"/>
    <property type="project" value="InterPro"/>
</dbReference>
<protein>
    <submittedName>
        <fullName evidence="8">Ankyrin repeat and KH domain-containing protein 1</fullName>
    </submittedName>
</protein>
<name>A0AA35RGS7_GEOBA</name>
<sequence>MAVSQISIAFFGFLLTPRVSFHKLVSALLLTRHTGRYLSLLLPYCHSNPPWVYEVLQTLGQNWVRLAVYLGYSEVEIGAIARAGGGDPHRQIQMFMRVWWMPDCGTEETVGLLNQLTVEKLGVSEPVRMKDTGHALLTACLDSNWEKAEALIKSGCHLGALSEDGKTPLMLACLKGRDKVVKLLIVSGADVQVKDKKGETCLNYTETLRNRVVLELILKEYQKLGVSVDVESLETGCSPLSTACKCGAVASAELLLKYGANPNGNERHRPLVEASAQGHMGLVNALLRYSADVDATAKNGYTALLQACTNHYWYLAQVLIGEGADVNKCTSEGIGPLFVAVEANEYDTASLLIRKGASVNVAKFEAGAVDGIIELTPLAQAAQHGFKMMVELLLDSGADINYLCSNMLPAIAYAIIGDHVETFHLLLNSRNSIKTLHWLTAVIMTSVRTEKYYYTRELLDILGGPRAAVMQAQRDSTEPVESIVMYMQAVNHPDLAMVLQDLEDGVPQAKPSPVHSQPVLSPRERDKINSVLTSFCRICVSAIFNSSDIKVTPQSLIEIARATDANVANVLYQALSGSMTDQELRHKFLQGEPSPLRYLIAHKILTIDIFQIEVLKFHPNDSDSYLEDLVWTFHNMSGGAHLPRDVQTMLNNLFTGGFTPRTTPQGEMYDGDHGFRVQPQVQRQTSEPLSDASSRKTNFLRTTSLNDPPLNVNETESNSTLPGEERNTFGRVQENVENSITGQSQRNIPDKARIKKMKSFQVTGINVKLGGFASYCDIQTSRAIPPGEEDCPNLPNCIVYPTGVLLGQGAYSDVLEVTYRGKYYAAKKYRMLHDNRVLQSLCREHEILARIRHPNIVSYYNICRLEDKSTVIVMEKADINLTAYLLKGITLPVKLRILYDIAKGLHHLHSQDPAIIHRDLTAGNVLLNRNGDAKISDFGNSRIVDLHGTPELLTTNPGTPDYMPPEAESDAYNDKLDVFSYGHLAIHIIIARRPSKLLSSTYSVNGKLAARNEVQRRHKYLKEVSKALDRGEQHPLYLTIVKCLHNEPHDRPSCKDIISNGITSGIFK</sequence>
<dbReference type="PRINTS" id="PR01415">
    <property type="entry name" value="ANKYRIN"/>
</dbReference>
<dbReference type="InterPro" id="IPR036770">
    <property type="entry name" value="Ankyrin_rpt-contain_sf"/>
</dbReference>
<dbReference type="Pfam" id="PF00069">
    <property type="entry name" value="Pkinase"/>
    <property type="match status" value="1"/>
</dbReference>
<dbReference type="Pfam" id="PF00023">
    <property type="entry name" value="Ank"/>
    <property type="match status" value="2"/>
</dbReference>
<organism evidence="8 9">
    <name type="scientific">Geodia barretti</name>
    <name type="common">Barrett's horny sponge</name>
    <dbReference type="NCBI Taxonomy" id="519541"/>
    <lineage>
        <taxon>Eukaryota</taxon>
        <taxon>Metazoa</taxon>
        <taxon>Porifera</taxon>
        <taxon>Demospongiae</taxon>
        <taxon>Heteroscleromorpha</taxon>
        <taxon>Tetractinellida</taxon>
        <taxon>Astrophorina</taxon>
        <taxon>Geodiidae</taxon>
        <taxon>Geodia</taxon>
    </lineage>
</organism>
<evidence type="ECO:0000256" key="3">
    <source>
        <dbReference type="PROSITE-ProRule" id="PRU00023"/>
    </source>
</evidence>
<keyword evidence="4" id="KW-0067">ATP-binding</keyword>
<evidence type="ECO:0000256" key="2">
    <source>
        <dbReference type="ARBA" id="ARBA00023043"/>
    </source>
</evidence>
<dbReference type="EMBL" id="CASHTH010001005">
    <property type="protein sequence ID" value="CAI8010026.1"/>
    <property type="molecule type" value="Genomic_DNA"/>
</dbReference>
<evidence type="ECO:0000313" key="8">
    <source>
        <dbReference type="EMBL" id="CAI8010026.1"/>
    </source>
</evidence>
<feature type="compositionally biased region" description="Polar residues" evidence="5">
    <location>
        <begin position="701"/>
        <end position="721"/>
    </location>
</feature>
<keyword evidence="1" id="KW-0677">Repeat</keyword>
<evidence type="ECO:0000256" key="6">
    <source>
        <dbReference type="SAM" id="SignalP"/>
    </source>
</evidence>
<keyword evidence="2 3" id="KW-0040">ANK repeat</keyword>
<dbReference type="Gene3D" id="1.25.40.20">
    <property type="entry name" value="Ankyrin repeat-containing domain"/>
    <property type="match status" value="2"/>
</dbReference>
<dbReference type="InterPro" id="IPR011009">
    <property type="entry name" value="Kinase-like_dom_sf"/>
</dbReference>
<dbReference type="InterPro" id="IPR017441">
    <property type="entry name" value="Protein_kinase_ATP_BS"/>
</dbReference>
<proteinExistence type="predicted"/>
<keyword evidence="9" id="KW-1185">Reference proteome</keyword>
<feature type="repeat" description="ANK" evidence="3">
    <location>
        <begin position="266"/>
        <end position="298"/>
    </location>
</feature>
<dbReference type="SMART" id="SM00248">
    <property type="entry name" value="ANK"/>
    <property type="match status" value="7"/>
</dbReference>
<dbReference type="InterPro" id="IPR001969">
    <property type="entry name" value="Aspartic_peptidase_AS"/>
</dbReference>
<dbReference type="Proteomes" id="UP001174909">
    <property type="component" value="Unassembled WGS sequence"/>
</dbReference>
<evidence type="ECO:0000313" key="9">
    <source>
        <dbReference type="Proteomes" id="UP001174909"/>
    </source>
</evidence>
<feature type="domain" description="Protein kinase" evidence="7">
    <location>
        <begin position="800"/>
        <end position="1067"/>
    </location>
</feature>
<dbReference type="GO" id="GO:0006508">
    <property type="term" value="P:proteolysis"/>
    <property type="evidence" value="ECO:0007669"/>
    <property type="project" value="InterPro"/>
</dbReference>
<feature type="repeat" description="ANK" evidence="3">
    <location>
        <begin position="235"/>
        <end position="267"/>
    </location>
</feature>
<feature type="signal peptide" evidence="6">
    <location>
        <begin position="1"/>
        <end position="21"/>
    </location>
</feature>
<dbReference type="PROSITE" id="PS50088">
    <property type="entry name" value="ANK_REPEAT"/>
    <property type="match status" value="6"/>
</dbReference>
<dbReference type="AlphaFoldDB" id="A0AA35RGS7"/>
<gene>
    <name evidence="8" type="ORF">GBAR_LOCUS6663</name>
</gene>
<dbReference type="GO" id="GO:0004672">
    <property type="term" value="F:protein kinase activity"/>
    <property type="evidence" value="ECO:0007669"/>
    <property type="project" value="InterPro"/>
</dbReference>
<dbReference type="PANTHER" id="PTHR24166:SF48">
    <property type="entry name" value="PROTEIN VAPYRIN"/>
    <property type="match status" value="1"/>
</dbReference>
<accession>A0AA35RGS7</accession>
<dbReference type="PROSITE" id="PS50011">
    <property type="entry name" value="PROTEIN_KINASE_DOM"/>
    <property type="match status" value="1"/>
</dbReference>
<dbReference type="SUPFAM" id="SSF48403">
    <property type="entry name" value="Ankyrin repeat"/>
    <property type="match status" value="1"/>
</dbReference>
<dbReference type="PROSITE" id="PS00141">
    <property type="entry name" value="ASP_PROTEASE"/>
    <property type="match status" value="1"/>
</dbReference>